<protein>
    <submittedName>
        <fullName evidence="2">Uncharacterized protein</fullName>
    </submittedName>
</protein>
<feature type="region of interest" description="Disordered" evidence="1">
    <location>
        <begin position="1"/>
        <end position="73"/>
    </location>
</feature>
<evidence type="ECO:0000256" key="1">
    <source>
        <dbReference type="SAM" id="MobiDB-lite"/>
    </source>
</evidence>
<reference evidence="2 3" key="1">
    <citation type="submission" date="2016-06" db="EMBL/GenBank/DDBJ databases">
        <authorList>
            <person name="Kjaerup R.B."/>
            <person name="Dalgaard T.S."/>
            <person name="Juul-Madsen H.R."/>
        </authorList>
    </citation>
    <scope>NUCLEOTIDE SEQUENCE [LARGE SCALE GENOMIC DNA]</scope>
    <source>
        <strain evidence="2 3">DSM 45626</strain>
    </source>
</reference>
<dbReference type="AlphaFoldDB" id="A0A1C4VCQ6"/>
<name>A0A1C4VCQ6_9ACTN</name>
<dbReference type="EMBL" id="FMCW01000008">
    <property type="protein sequence ID" value="SCE81794.1"/>
    <property type="molecule type" value="Genomic_DNA"/>
</dbReference>
<feature type="compositionally biased region" description="Polar residues" evidence="1">
    <location>
        <begin position="64"/>
        <end position="73"/>
    </location>
</feature>
<sequence length="73" mass="8093">MSPTWRNASDARNTSEASDARNPGDASDGRNTSDASYARSRKRARARATVVTRAQPERIRDVTCGSSPRRTRR</sequence>
<evidence type="ECO:0000313" key="3">
    <source>
        <dbReference type="Proteomes" id="UP000199375"/>
    </source>
</evidence>
<feature type="compositionally biased region" description="Polar residues" evidence="1">
    <location>
        <begin position="1"/>
        <end position="17"/>
    </location>
</feature>
<accession>A0A1C4VCQ6</accession>
<organism evidence="2 3">
    <name type="scientific">Micromonospora haikouensis</name>
    <dbReference type="NCBI Taxonomy" id="686309"/>
    <lineage>
        <taxon>Bacteria</taxon>
        <taxon>Bacillati</taxon>
        <taxon>Actinomycetota</taxon>
        <taxon>Actinomycetes</taxon>
        <taxon>Micromonosporales</taxon>
        <taxon>Micromonosporaceae</taxon>
        <taxon>Micromonospora</taxon>
    </lineage>
</organism>
<dbReference type="Proteomes" id="UP000199375">
    <property type="component" value="Unassembled WGS sequence"/>
</dbReference>
<gene>
    <name evidence="2" type="ORF">GA0070558_10878</name>
</gene>
<proteinExistence type="predicted"/>
<evidence type="ECO:0000313" key="2">
    <source>
        <dbReference type="EMBL" id="SCE81794.1"/>
    </source>
</evidence>